<dbReference type="OrthoDB" id="8981800at2759"/>
<dbReference type="GO" id="GO:0017056">
    <property type="term" value="F:structural constituent of nuclear pore"/>
    <property type="evidence" value="ECO:0007669"/>
    <property type="project" value="TreeGrafter"/>
</dbReference>
<feature type="compositionally biased region" description="Basic and acidic residues" evidence="1">
    <location>
        <begin position="156"/>
        <end position="180"/>
    </location>
</feature>
<gene>
    <name evidence="2" type="primary">TPR_1</name>
    <name evidence="2" type="ORF">EYF80_033598</name>
</gene>
<dbReference type="PANTHER" id="PTHR18898:SF3">
    <property type="entry name" value="NUCLEOPROTEIN TPR"/>
    <property type="match status" value="1"/>
</dbReference>
<organism evidence="2 3">
    <name type="scientific">Liparis tanakae</name>
    <name type="common">Tanaka's snailfish</name>
    <dbReference type="NCBI Taxonomy" id="230148"/>
    <lineage>
        <taxon>Eukaryota</taxon>
        <taxon>Metazoa</taxon>
        <taxon>Chordata</taxon>
        <taxon>Craniata</taxon>
        <taxon>Vertebrata</taxon>
        <taxon>Euteleostomi</taxon>
        <taxon>Actinopterygii</taxon>
        <taxon>Neopterygii</taxon>
        <taxon>Teleostei</taxon>
        <taxon>Neoteleostei</taxon>
        <taxon>Acanthomorphata</taxon>
        <taxon>Eupercaria</taxon>
        <taxon>Perciformes</taxon>
        <taxon>Cottioidei</taxon>
        <taxon>Cottales</taxon>
        <taxon>Liparidae</taxon>
        <taxon>Liparis</taxon>
    </lineage>
</organism>
<feature type="region of interest" description="Disordered" evidence="1">
    <location>
        <begin position="40"/>
        <end position="415"/>
    </location>
</feature>
<feature type="compositionally biased region" description="Basic and acidic residues" evidence="1">
    <location>
        <begin position="85"/>
        <end position="108"/>
    </location>
</feature>
<dbReference type="EMBL" id="SRLO01000434">
    <property type="protein sequence ID" value="TNN56222.1"/>
    <property type="molecule type" value="Genomic_DNA"/>
</dbReference>
<dbReference type="GO" id="GO:1901673">
    <property type="term" value="P:regulation of mitotic spindle assembly"/>
    <property type="evidence" value="ECO:0007669"/>
    <property type="project" value="TreeGrafter"/>
</dbReference>
<feature type="region of interest" description="Disordered" evidence="1">
    <location>
        <begin position="1"/>
        <end position="26"/>
    </location>
</feature>
<evidence type="ECO:0000313" key="2">
    <source>
        <dbReference type="EMBL" id="TNN56222.1"/>
    </source>
</evidence>
<dbReference type="GO" id="GO:0005643">
    <property type="term" value="C:nuclear pore"/>
    <property type="evidence" value="ECO:0007669"/>
    <property type="project" value="TreeGrafter"/>
</dbReference>
<evidence type="ECO:0000313" key="3">
    <source>
        <dbReference type="Proteomes" id="UP000314294"/>
    </source>
</evidence>
<feature type="compositionally biased region" description="Low complexity" evidence="1">
    <location>
        <begin position="251"/>
        <end position="271"/>
    </location>
</feature>
<dbReference type="GO" id="GO:0006406">
    <property type="term" value="P:mRNA export from nucleus"/>
    <property type="evidence" value="ECO:0007669"/>
    <property type="project" value="TreeGrafter"/>
</dbReference>
<sequence>MNRFNSLRPASRRLPSPNPPLTLRSPCQLLAEREVEVKRLQEQLTEATGAGDATSANQSQSSQSGSSDGDANPSLHGELAQLRQELSDSRSTEEQLRKQIAEKEEKTKKVFMGAKTKINQLNGAKERLSQEVAEAKQSREEQEGRMNALKSQYEGRLLRLDRELRELRESHAHAEPREEPQDQGGAKGGDQTRCADQRQVSLKSPSQDRASSSMSDPPTANIRPTTSTPSPSGKPSPSPGSKATPRASIRPMVTEATVPVPTPTATVMPTTQSDSQEAPMSSGTSVHSTCSGLVTASMNQPTSSQATAFVQPTQQQAANQDAAMEAERPSTSSPLSGTDQSIPNDELSVRSVFCVASQMEGDEDVEGELREEGEPQDSPDDSQVSRQKNRFLPPEQWFSAGLIRDPNGTFSTSQM</sequence>
<dbReference type="AlphaFoldDB" id="A0A4Z2GU25"/>
<protein>
    <submittedName>
        <fullName evidence="2">Nucleoprotein TPR</fullName>
    </submittedName>
</protein>
<feature type="compositionally biased region" description="Polar residues" evidence="1">
    <location>
        <begin position="272"/>
        <end position="319"/>
    </location>
</feature>
<feature type="compositionally biased region" description="Basic and acidic residues" evidence="1">
    <location>
        <begin position="124"/>
        <end position="144"/>
    </location>
</feature>
<accession>A0A4Z2GU25</accession>
<comment type="caution">
    <text evidence="2">The sequence shown here is derived from an EMBL/GenBank/DDBJ whole genome shotgun (WGS) entry which is preliminary data.</text>
</comment>
<feature type="compositionally biased region" description="Polar residues" evidence="1">
    <location>
        <begin position="329"/>
        <end position="343"/>
    </location>
</feature>
<dbReference type="PANTHER" id="PTHR18898">
    <property type="entry name" value="NUCLEOPROTEIN TPR-RELATED"/>
    <property type="match status" value="1"/>
</dbReference>
<feature type="compositionally biased region" description="Low complexity" evidence="1">
    <location>
        <begin position="55"/>
        <end position="72"/>
    </location>
</feature>
<keyword evidence="3" id="KW-1185">Reference proteome</keyword>
<evidence type="ECO:0000256" key="1">
    <source>
        <dbReference type="SAM" id="MobiDB-lite"/>
    </source>
</evidence>
<proteinExistence type="predicted"/>
<feature type="compositionally biased region" description="Polar residues" evidence="1">
    <location>
        <begin position="198"/>
        <end position="218"/>
    </location>
</feature>
<dbReference type="Proteomes" id="UP000314294">
    <property type="component" value="Unassembled WGS sequence"/>
</dbReference>
<reference evidence="2 3" key="1">
    <citation type="submission" date="2019-03" db="EMBL/GenBank/DDBJ databases">
        <title>First draft genome of Liparis tanakae, snailfish: a comprehensive survey of snailfish specific genes.</title>
        <authorList>
            <person name="Kim W."/>
            <person name="Song I."/>
            <person name="Jeong J.-H."/>
            <person name="Kim D."/>
            <person name="Kim S."/>
            <person name="Ryu S."/>
            <person name="Song J.Y."/>
            <person name="Lee S.K."/>
        </authorList>
    </citation>
    <scope>NUCLEOTIDE SEQUENCE [LARGE SCALE GENOMIC DNA]</scope>
    <source>
        <tissue evidence="2">Muscle</tissue>
    </source>
</reference>
<name>A0A4Z2GU25_9TELE</name>